<gene>
    <name evidence="1" type="ORF">HYPSUDRAFT_207584</name>
</gene>
<accession>A0A0D2NGK1</accession>
<reference evidence="2" key="1">
    <citation type="submission" date="2014-04" db="EMBL/GenBank/DDBJ databases">
        <title>Evolutionary Origins and Diversification of the Mycorrhizal Mutualists.</title>
        <authorList>
            <consortium name="DOE Joint Genome Institute"/>
            <consortium name="Mycorrhizal Genomics Consortium"/>
            <person name="Kohler A."/>
            <person name="Kuo A."/>
            <person name="Nagy L.G."/>
            <person name="Floudas D."/>
            <person name="Copeland A."/>
            <person name="Barry K.W."/>
            <person name="Cichocki N."/>
            <person name="Veneault-Fourrey C."/>
            <person name="LaButti K."/>
            <person name="Lindquist E.A."/>
            <person name="Lipzen A."/>
            <person name="Lundell T."/>
            <person name="Morin E."/>
            <person name="Murat C."/>
            <person name="Riley R."/>
            <person name="Ohm R."/>
            <person name="Sun H."/>
            <person name="Tunlid A."/>
            <person name="Henrissat B."/>
            <person name="Grigoriev I.V."/>
            <person name="Hibbett D.S."/>
            <person name="Martin F."/>
        </authorList>
    </citation>
    <scope>NUCLEOTIDE SEQUENCE [LARGE SCALE GENOMIC DNA]</scope>
    <source>
        <strain evidence="2">FD-334 SS-4</strain>
    </source>
</reference>
<sequence length="937" mass="105043">MNPSFLKSGSNKSSPPSISSYILVFQFGHLLQLAHSFLIAAPTPKPTAESDEDRPWLAFFLERERRATGPPPKRKPTLKVFHWDKDHGTGKWTRTPVIRRLNHETLGDYGKKQKHYDERTNEWDVATEMGEKDAEELQADFWEEGDDEPILPIGIRPASPPKVGALAGSSSVYGAEGAWGEDYHPDVHSPGDILRLLYGFVAPSASAHLVLPPATDQQIKDFALGVGFESTDVTKEYAQTPVGKAGVHFFWALSQFPCAPPPNILFDLASGNPRSLKYCRRLKFLRRLKERTFIFDFQGEATVEWKICIEDVTLALMILRMDEDLSDYDIARTLLNQGTAFRTVLHRSHLRVGTSQAKSIPRLRLSDYLFCKTDYDSYCHERDDILTNHRVARQALKRGGILWRLAVESATFLDVLTGPTSIATLQHWCTSLIADPTNIWIDDALDESEAEIISGVYHVYTGQGKQMATKSWWPPMDLWDTLSPAPSDAPSSPPPPFLSVPEFPRVETVSVGSTSLRGSETGSAALPGIESPQQFFVGRENSSLLDLFADYQLQDGKDIVKGIPTPPLPKVTRKPRFKQELYEGTEGVWSTLCWLIGESRILFCREILNASSLYMSPGNLTTMVFEKCISRPLFQELYKQHSRSELANRLSGGPNLNMEWDFGITNIAHCPYIRQLFRWTHTYLTEYIEWFITGVRHDTSLIATQSPTMGIKLLPNELSGGSSHIEAPDTRSAQAANLYCLIHPGHLKSVDDPNYPKRETIRRSMFTYLTSESNEKVANSVVGHLGRTNVALVVKELVDNQTSVSLPPGIVPLAGLFLESEILTVSNASGLHNGERVALLQNYQAFADQEDVHFRIINDLWKEITTPGPRTPEYFTEALKFVSRLGKAHNLDSSFRIDMNSRAEEEDRLRRQYGIWDGVEDLGPADRGAKSPGASRV</sequence>
<dbReference type="Proteomes" id="UP000054270">
    <property type="component" value="Unassembled WGS sequence"/>
</dbReference>
<proteinExistence type="predicted"/>
<dbReference type="STRING" id="945553.A0A0D2NGK1"/>
<evidence type="ECO:0000313" key="1">
    <source>
        <dbReference type="EMBL" id="KJA15796.1"/>
    </source>
</evidence>
<dbReference type="EMBL" id="KN817635">
    <property type="protein sequence ID" value="KJA15796.1"/>
    <property type="molecule type" value="Genomic_DNA"/>
</dbReference>
<protein>
    <submittedName>
        <fullName evidence="1">Uncharacterized protein</fullName>
    </submittedName>
</protein>
<dbReference type="AlphaFoldDB" id="A0A0D2NGK1"/>
<evidence type="ECO:0000313" key="2">
    <source>
        <dbReference type="Proteomes" id="UP000054270"/>
    </source>
</evidence>
<dbReference type="OrthoDB" id="3268696at2759"/>
<name>A0A0D2NGK1_HYPSF</name>
<organism evidence="1 2">
    <name type="scientific">Hypholoma sublateritium (strain FD-334 SS-4)</name>
    <dbReference type="NCBI Taxonomy" id="945553"/>
    <lineage>
        <taxon>Eukaryota</taxon>
        <taxon>Fungi</taxon>
        <taxon>Dikarya</taxon>
        <taxon>Basidiomycota</taxon>
        <taxon>Agaricomycotina</taxon>
        <taxon>Agaricomycetes</taxon>
        <taxon>Agaricomycetidae</taxon>
        <taxon>Agaricales</taxon>
        <taxon>Agaricineae</taxon>
        <taxon>Strophariaceae</taxon>
        <taxon>Hypholoma</taxon>
    </lineage>
</organism>
<keyword evidence="2" id="KW-1185">Reference proteome</keyword>